<accession>A0ABW0QHR9</accession>
<organism evidence="8 9">
    <name type="scientific">Polaromonas jejuensis</name>
    <dbReference type="NCBI Taxonomy" id="457502"/>
    <lineage>
        <taxon>Bacteria</taxon>
        <taxon>Pseudomonadati</taxon>
        <taxon>Pseudomonadota</taxon>
        <taxon>Betaproteobacteria</taxon>
        <taxon>Burkholderiales</taxon>
        <taxon>Comamonadaceae</taxon>
        <taxon>Polaromonas</taxon>
    </lineage>
</organism>
<name>A0ABW0QHR9_9BURK</name>
<evidence type="ECO:0000313" key="8">
    <source>
        <dbReference type="EMBL" id="MFC5523157.1"/>
    </source>
</evidence>
<feature type="transmembrane region" description="Helical" evidence="6">
    <location>
        <begin position="236"/>
        <end position="256"/>
    </location>
</feature>
<evidence type="ECO:0000313" key="9">
    <source>
        <dbReference type="Proteomes" id="UP001596084"/>
    </source>
</evidence>
<feature type="transmembrane region" description="Helical" evidence="6">
    <location>
        <begin position="36"/>
        <end position="59"/>
    </location>
</feature>
<evidence type="ECO:0000256" key="5">
    <source>
        <dbReference type="ARBA" id="ARBA00023136"/>
    </source>
</evidence>
<keyword evidence="9" id="KW-1185">Reference proteome</keyword>
<dbReference type="CDD" id="cd17324">
    <property type="entry name" value="MFS_NepI_like"/>
    <property type="match status" value="1"/>
</dbReference>
<evidence type="ECO:0000256" key="2">
    <source>
        <dbReference type="ARBA" id="ARBA00022475"/>
    </source>
</evidence>
<feature type="transmembrane region" description="Helical" evidence="6">
    <location>
        <begin position="71"/>
        <end position="94"/>
    </location>
</feature>
<comment type="caution">
    <text evidence="8">The sequence shown here is derived from an EMBL/GenBank/DDBJ whole genome shotgun (WGS) entry which is preliminary data.</text>
</comment>
<dbReference type="SUPFAM" id="SSF103473">
    <property type="entry name" value="MFS general substrate transporter"/>
    <property type="match status" value="1"/>
</dbReference>
<feature type="transmembrane region" description="Helical" evidence="6">
    <location>
        <begin position="356"/>
        <end position="373"/>
    </location>
</feature>
<keyword evidence="2" id="KW-1003">Cell membrane</keyword>
<keyword evidence="3 6" id="KW-0812">Transmembrane</keyword>
<dbReference type="PANTHER" id="PTHR43124:SF8">
    <property type="entry name" value="INNER MEMBRANE TRANSPORT PROTEIN YDHP"/>
    <property type="match status" value="1"/>
</dbReference>
<proteinExistence type="predicted"/>
<dbReference type="RefSeq" id="WP_068834753.1">
    <property type="nucleotide sequence ID" value="NZ_JBHSMX010000063.1"/>
</dbReference>
<protein>
    <submittedName>
        <fullName evidence="8">MFS transporter</fullName>
    </submittedName>
</protein>
<feature type="transmembrane region" description="Helical" evidence="6">
    <location>
        <begin position="263"/>
        <end position="284"/>
    </location>
</feature>
<gene>
    <name evidence="8" type="ORF">ACFPP7_19900</name>
</gene>
<feature type="transmembrane region" description="Helical" evidence="6">
    <location>
        <begin position="199"/>
        <end position="224"/>
    </location>
</feature>
<evidence type="ECO:0000256" key="3">
    <source>
        <dbReference type="ARBA" id="ARBA00022692"/>
    </source>
</evidence>
<sequence length="387" mass="39264">MPIALLALAAAAFAIGTSEFVVMGLLPEVATDLGVTLAQAGLLVTGYALGVVVGAPVFAVATARLPRKATLIGLATLFVLGNLLCALAPTYALLMAARVVTALAHGTFFGIGSVVAAGLVAPNKRAQAIALMFTGLTLANVLGVPLGRIIGEHYGWRMSFAAIVVMALAAVASLVMLLPRQIAMQRGNILREFSVLADGRVLLALATSALVSASLFVVFTYIAPLLTQVSGFSSNAVAPVLLVLGVGLTIGSTVGGRLGDRRLVPSTLMVLGLNALVLALLHFVLPVGALTVAVLLVWAALSFALVPLLQTLIVRHAASAPNLASTLNQGAFNLGNASGAWIGSGMLAAGAPLADLPWVGAVITLGALALAAWSSRLGERRGIAQPA</sequence>
<evidence type="ECO:0000256" key="1">
    <source>
        <dbReference type="ARBA" id="ARBA00004651"/>
    </source>
</evidence>
<keyword evidence="4 6" id="KW-1133">Transmembrane helix</keyword>
<feature type="transmembrane region" description="Helical" evidence="6">
    <location>
        <begin position="100"/>
        <end position="121"/>
    </location>
</feature>
<reference evidence="9" key="1">
    <citation type="journal article" date="2019" name="Int. J. Syst. Evol. Microbiol.">
        <title>The Global Catalogue of Microorganisms (GCM) 10K type strain sequencing project: providing services to taxonomists for standard genome sequencing and annotation.</title>
        <authorList>
            <consortium name="The Broad Institute Genomics Platform"/>
            <consortium name="The Broad Institute Genome Sequencing Center for Infectious Disease"/>
            <person name="Wu L."/>
            <person name="Ma J."/>
        </authorList>
    </citation>
    <scope>NUCLEOTIDE SEQUENCE [LARGE SCALE GENOMIC DNA]</scope>
    <source>
        <strain evidence="9">CGMCC 4.7277</strain>
    </source>
</reference>
<feature type="transmembrane region" description="Helical" evidence="6">
    <location>
        <begin position="128"/>
        <end position="150"/>
    </location>
</feature>
<dbReference type="Pfam" id="PF07690">
    <property type="entry name" value="MFS_1"/>
    <property type="match status" value="1"/>
</dbReference>
<dbReference type="Gene3D" id="1.20.1250.20">
    <property type="entry name" value="MFS general substrate transporter like domains"/>
    <property type="match status" value="1"/>
</dbReference>
<dbReference type="InterPro" id="IPR036259">
    <property type="entry name" value="MFS_trans_sf"/>
</dbReference>
<evidence type="ECO:0000259" key="7">
    <source>
        <dbReference type="PROSITE" id="PS50850"/>
    </source>
</evidence>
<keyword evidence="5 6" id="KW-0472">Membrane</keyword>
<feature type="transmembrane region" description="Helical" evidence="6">
    <location>
        <begin position="156"/>
        <end position="178"/>
    </location>
</feature>
<comment type="subcellular location">
    <subcellularLocation>
        <location evidence="1">Cell membrane</location>
        <topology evidence="1">Multi-pass membrane protein</topology>
    </subcellularLocation>
</comment>
<dbReference type="InterPro" id="IPR050189">
    <property type="entry name" value="MFS_Efflux_Transporters"/>
</dbReference>
<evidence type="ECO:0000256" key="4">
    <source>
        <dbReference type="ARBA" id="ARBA00022989"/>
    </source>
</evidence>
<dbReference type="PANTHER" id="PTHR43124">
    <property type="entry name" value="PURINE EFFLUX PUMP PBUE"/>
    <property type="match status" value="1"/>
</dbReference>
<evidence type="ECO:0000256" key="6">
    <source>
        <dbReference type="SAM" id="Phobius"/>
    </source>
</evidence>
<dbReference type="EMBL" id="JBHSMX010000063">
    <property type="protein sequence ID" value="MFC5523157.1"/>
    <property type="molecule type" value="Genomic_DNA"/>
</dbReference>
<feature type="transmembrane region" description="Helical" evidence="6">
    <location>
        <begin position="290"/>
        <end position="309"/>
    </location>
</feature>
<dbReference type="Proteomes" id="UP001596084">
    <property type="component" value="Unassembled WGS sequence"/>
</dbReference>
<feature type="transmembrane region" description="Helical" evidence="6">
    <location>
        <begin position="330"/>
        <end position="350"/>
    </location>
</feature>
<dbReference type="InterPro" id="IPR020846">
    <property type="entry name" value="MFS_dom"/>
</dbReference>
<feature type="domain" description="Major facilitator superfamily (MFS) profile" evidence="7">
    <location>
        <begin position="4"/>
        <end position="387"/>
    </location>
</feature>
<dbReference type="InterPro" id="IPR011701">
    <property type="entry name" value="MFS"/>
</dbReference>
<dbReference type="PROSITE" id="PS50850">
    <property type="entry name" value="MFS"/>
    <property type="match status" value="1"/>
</dbReference>